<reference evidence="3" key="1">
    <citation type="submission" date="2021-09" db="EMBL/GenBank/DDBJ databases">
        <authorList>
            <consortium name="AG Swart"/>
            <person name="Singh M."/>
            <person name="Singh A."/>
            <person name="Seah K."/>
            <person name="Emmerich C."/>
        </authorList>
    </citation>
    <scope>NUCLEOTIDE SEQUENCE</scope>
    <source>
        <strain evidence="3">ATCC30299</strain>
    </source>
</reference>
<evidence type="ECO:0000259" key="2">
    <source>
        <dbReference type="Pfam" id="PF01918"/>
    </source>
</evidence>
<dbReference type="Pfam" id="PF01918">
    <property type="entry name" value="Alba"/>
    <property type="match status" value="1"/>
</dbReference>
<keyword evidence="4" id="KW-1185">Reference proteome</keyword>
<dbReference type="SUPFAM" id="SSF82704">
    <property type="entry name" value="AlbA-like"/>
    <property type="match status" value="1"/>
</dbReference>
<protein>
    <recommendedName>
        <fullName evidence="2">DNA/RNA-binding protein Alba-like domain-containing protein</fullName>
    </recommendedName>
</protein>
<feature type="domain" description="DNA/RNA-binding protein Alba-like" evidence="2">
    <location>
        <begin position="4"/>
        <end position="62"/>
    </location>
</feature>
<name>A0AAU9IGC3_9CILI</name>
<dbReference type="InterPro" id="IPR036882">
    <property type="entry name" value="Alba-like_dom_sf"/>
</dbReference>
<dbReference type="AlphaFoldDB" id="A0AAU9IGC3"/>
<evidence type="ECO:0000313" key="3">
    <source>
        <dbReference type="EMBL" id="CAG9314479.1"/>
    </source>
</evidence>
<dbReference type="GO" id="GO:0003723">
    <property type="term" value="F:RNA binding"/>
    <property type="evidence" value="ECO:0007669"/>
    <property type="project" value="UniProtKB-KW"/>
</dbReference>
<organism evidence="3 4">
    <name type="scientific">Blepharisma stoltei</name>
    <dbReference type="NCBI Taxonomy" id="1481888"/>
    <lineage>
        <taxon>Eukaryota</taxon>
        <taxon>Sar</taxon>
        <taxon>Alveolata</taxon>
        <taxon>Ciliophora</taxon>
        <taxon>Postciliodesmatophora</taxon>
        <taxon>Heterotrichea</taxon>
        <taxon>Heterotrichida</taxon>
        <taxon>Blepharismidae</taxon>
        <taxon>Blepharisma</taxon>
    </lineage>
</organism>
<dbReference type="EMBL" id="CAJZBQ010000012">
    <property type="protein sequence ID" value="CAG9314479.1"/>
    <property type="molecule type" value="Genomic_DNA"/>
</dbReference>
<dbReference type="Proteomes" id="UP001162131">
    <property type="component" value="Unassembled WGS sequence"/>
</dbReference>
<evidence type="ECO:0000313" key="4">
    <source>
        <dbReference type="Proteomes" id="UP001162131"/>
    </source>
</evidence>
<proteinExistence type="predicted"/>
<sequence length="79" mass="8799">MATFSLSKTTKISRIIDQAEIALKETKKITIIGEDLASVKAVTLAEQLKSKFPSITQINKTYLNGNYSVLEIELKLIEN</sequence>
<dbReference type="InterPro" id="IPR002775">
    <property type="entry name" value="DNA/RNA-bd_Alba-like"/>
</dbReference>
<keyword evidence="1" id="KW-0694">RNA-binding</keyword>
<evidence type="ECO:0000256" key="1">
    <source>
        <dbReference type="ARBA" id="ARBA00022884"/>
    </source>
</evidence>
<gene>
    <name evidence="3" type="ORF">BSTOLATCC_MIC11481</name>
</gene>
<comment type="caution">
    <text evidence="3">The sequence shown here is derived from an EMBL/GenBank/DDBJ whole genome shotgun (WGS) entry which is preliminary data.</text>
</comment>
<accession>A0AAU9IGC3</accession>